<evidence type="ECO:0000313" key="2">
    <source>
        <dbReference type="Proteomes" id="UP000603227"/>
    </source>
</evidence>
<protein>
    <submittedName>
        <fullName evidence="1">Uncharacterized protein</fullName>
    </submittedName>
</protein>
<sequence>MPALPTAQPVDAALQLAAALAEVSDPVDPWDEFWSRTWAELSEDLQPIEDVMARAERWPPSEPGRGST</sequence>
<name>A0A919L2W2_9ACTN</name>
<proteinExistence type="predicted"/>
<dbReference type="AlphaFoldDB" id="A0A919L2W2"/>
<reference evidence="1" key="2">
    <citation type="submission" date="2020-09" db="EMBL/GenBank/DDBJ databases">
        <authorList>
            <person name="Sun Q."/>
            <person name="Zhou Y."/>
        </authorList>
    </citation>
    <scope>NUCLEOTIDE SEQUENCE</scope>
    <source>
        <strain evidence="1">CGMCC 4.7403</strain>
    </source>
</reference>
<reference evidence="1" key="1">
    <citation type="journal article" date="2014" name="Int. J. Syst. Evol. Microbiol.">
        <title>Complete genome sequence of Corynebacterium casei LMG S-19264T (=DSM 44701T), isolated from a smear-ripened cheese.</title>
        <authorList>
            <consortium name="US DOE Joint Genome Institute (JGI-PGF)"/>
            <person name="Walter F."/>
            <person name="Albersmeier A."/>
            <person name="Kalinowski J."/>
            <person name="Ruckert C."/>
        </authorList>
    </citation>
    <scope>NUCLEOTIDE SEQUENCE</scope>
    <source>
        <strain evidence="1">CGMCC 4.7403</strain>
    </source>
</reference>
<organism evidence="1 2">
    <name type="scientific">Streptomyces capitiformicae</name>
    <dbReference type="NCBI Taxonomy" id="2014920"/>
    <lineage>
        <taxon>Bacteria</taxon>
        <taxon>Bacillati</taxon>
        <taxon>Actinomycetota</taxon>
        <taxon>Actinomycetes</taxon>
        <taxon>Kitasatosporales</taxon>
        <taxon>Streptomycetaceae</taxon>
        <taxon>Streptomyces</taxon>
    </lineage>
</organism>
<comment type="caution">
    <text evidence="1">The sequence shown here is derived from an EMBL/GenBank/DDBJ whole genome shotgun (WGS) entry which is preliminary data.</text>
</comment>
<dbReference type="EMBL" id="BNAT01000001">
    <property type="protein sequence ID" value="GHH81414.1"/>
    <property type="molecule type" value="Genomic_DNA"/>
</dbReference>
<keyword evidence="2" id="KW-1185">Reference proteome</keyword>
<accession>A0A919L2W2</accession>
<evidence type="ECO:0000313" key="1">
    <source>
        <dbReference type="EMBL" id="GHH81414.1"/>
    </source>
</evidence>
<dbReference type="Proteomes" id="UP000603227">
    <property type="component" value="Unassembled WGS sequence"/>
</dbReference>
<gene>
    <name evidence="1" type="ORF">GCM10017771_03260</name>
</gene>